<protein>
    <submittedName>
        <fullName evidence="1">Uncharacterized protein</fullName>
    </submittedName>
</protein>
<name>A0ABW3MGY6_9PSEU</name>
<evidence type="ECO:0000313" key="2">
    <source>
        <dbReference type="Proteomes" id="UP001597045"/>
    </source>
</evidence>
<sequence>MYVTSSGRTEWELTLRMRAAGLPFTCYRSHDVLRLASPGFQLTELPNFGHSAVTEDELRRALDEDPQRVHRLWERKDQVMTRR</sequence>
<comment type="caution">
    <text evidence="1">The sequence shown here is derived from an EMBL/GenBank/DDBJ whole genome shotgun (WGS) entry which is preliminary data.</text>
</comment>
<dbReference type="Proteomes" id="UP001597045">
    <property type="component" value="Unassembled WGS sequence"/>
</dbReference>
<proteinExistence type="predicted"/>
<keyword evidence="2" id="KW-1185">Reference proteome</keyword>
<accession>A0ABW3MGY6</accession>
<organism evidence="1 2">
    <name type="scientific">Kibdelosporangium lantanae</name>
    <dbReference type="NCBI Taxonomy" id="1497396"/>
    <lineage>
        <taxon>Bacteria</taxon>
        <taxon>Bacillati</taxon>
        <taxon>Actinomycetota</taxon>
        <taxon>Actinomycetes</taxon>
        <taxon>Pseudonocardiales</taxon>
        <taxon>Pseudonocardiaceae</taxon>
        <taxon>Kibdelosporangium</taxon>
    </lineage>
</organism>
<dbReference type="EMBL" id="JBHTIS010001870">
    <property type="protein sequence ID" value="MFD1048920.1"/>
    <property type="molecule type" value="Genomic_DNA"/>
</dbReference>
<reference evidence="2" key="1">
    <citation type="journal article" date="2019" name="Int. J. Syst. Evol. Microbiol.">
        <title>The Global Catalogue of Microorganisms (GCM) 10K type strain sequencing project: providing services to taxonomists for standard genome sequencing and annotation.</title>
        <authorList>
            <consortium name="The Broad Institute Genomics Platform"/>
            <consortium name="The Broad Institute Genome Sequencing Center for Infectious Disease"/>
            <person name="Wu L."/>
            <person name="Ma J."/>
        </authorList>
    </citation>
    <scope>NUCLEOTIDE SEQUENCE [LARGE SCALE GENOMIC DNA]</scope>
    <source>
        <strain evidence="2">JCM 31486</strain>
    </source>
</reference>
<gene>
    <name evidence="1" type="ORF">ACFQ1S_26985</name>
</gene>
<evidence type="ECO:0000313" key="1">
    <source>
        <dbReference type="EMBL" id="MFD1048920.1"/>
    </source>
</evidence>